<feature type="domain" description="ABC transmembrane type-1" evidence="8">
    <location>
        <begin position="149"/>
        <end position="338"/>
    </location>
</feature>
<gene>
    <name evidence="9" type="ORF">KL771_19550</name>
</gene>
<keyword evidence="4 7" id="KW-0812">Transmembrane</keyword>
<dbReference type="RefSeq" id="WP_261970208.1">
    <property type="nucleotide sequence ID" value="NZ_JAHHZF010000010.1"/>
</dbReference>
<name>A0A947D8W8_9HYPH</name>
<dbReference type="PANTHER" id="PTHR43744">
    <property type="entry name" value="ABC TRANSPORTER PERMEASE PROTEIN MG189-RELATED-RELATED"/>
    <property type="match status" value="1"/>
</dbReference>
<dbReference type="GO" id="GO:0055085">
    <property type="term" value="P:transmembrane transport"/>
    <property type="evidence" value="ECO:0007669"/>
    <property type="project" value="InterPro"/>
</dbReference>
<feature type="transmembrane region" description="Helical" evidence="7">
    <location>
        <begin position="259"/>
        <end position="282"/>
    </location>
</feature>
<proteinExistence type="inferred from homology"/>
<feature type="transmembrane region" description="Helical" evidence="7">
    <location>
        <begin position="184"/>
        <end position="205"/>
    </location>
</feature>
<evidence type="ECO:0000256" key="2">
    <source>
        <dbReference type="ARBA" id="ARBA00022448"/>
    </source>
</evidence>
<evidence type="ECO:0000256" key="6">
    <source>
        <dbReference type="ARBA" id="ARBA00023136"/>
    </source>
</evidence>
<dbReference type="PROSITE" id="PS50928">
    <property type="entry name" value="ABC_TM1"/>
    <property type="match status" value="1"/>
</dbReference>
<feature type="transmembrane region" description="Helical" evidence="7">
    <location>
        <begin position="217"/>
        <end position="238"/>
    </location>
</feature>
<feature type="transmembrane region" description="Helical" evidence="7">
    <location>
        <begin position="27"/>
        <end position="46"/>
    </location>
</feature>
<reference evidence="9 10" key="1">
    <citation type="submission" date="2021-06" db="EMBL/GenBank/DDBJ databases">
        <authorList>
            <person name="Grouzdev D.S."/>
            <person name="Koziaeva V."/>
        </authorList>
    </citation>
    <scope>NUCLEOTIDE SEQUENCE [LARGE SCALE GENOMIC DNA]</scope>
    <source>
        <strain evidence="9 10">22</strain>
    </source>
</reference>
<keyword evidence="10" id="KW-1185">Reference proteome</keyword>
<keyword evidence="2 7" id="KW-0813">Transport</keyword>
<evidence type="ECO:0000256" key="1">
    <source>
        <dbReference type="ARBA" id="ARBA00004651"/>
    </source>
</evidence>
<feature type="transmembrane region" description="Helical" evidence="7">
    <location>
        <begin position="317"/>
        <end position="338"/>
    </location>
</feature>
<keyword evidence="3" id="KW-1003">Cell membrane</keyword>
<dbReference type="InterPro" id="IPR000515">
    <property type="entry name" value="MetI-like"/>
</dbReference>
<evidence type="ECO:0000256" key="4">
    <source>
        <dbReference type="ARBA" id="ARBA00022692"/>
    </source>
</evidence>
<dbReference type="Pfam" id="PF00528">
    <property type="entry name" value="BPD_transp_1"/>
    <property type="match status" value="1"/>
</dbReference>
<evidence type="ECO:0000256" key="3">
    <source>
        <dbReference type="ARBA" id="ARBA00022475"/>
    </source>
</evidence>
<sequence length="352" mass="39012">MAALARLLGARRDGPGRPLHWTDIASYAYLAFGVVLMFGPVLWLVFSSFKTQSALLEFPPSLMPMAQVEVTVPGQPNPLPLFRATLPDGSVKDLAQIRRVGLVVQMVDPAEPDKTYRVAIDKREPVRKVALATENYTEPLRQFAFLRFLSNSLFVTVVATAITLLINSMAAYGLAVYEFRGKAAATLAVIGTLMIPITIVLVPVYLVVTELGLVNSLWAVILPGAATPTGVFLLRQYMLTLPRDLIEAARMDKASEWQIYWRIVMPLTLPALAVLAIFSIMWRWNEFLWPLAVLTKTEVYTLQIGLAAFQGELQTQWHYLLAMTVVTLAPVALVFVFLQRFITTGIGSTGMK</sequence>
<dbReference type="EMBL" id="JAHHZF010000010">
    <property type="protein sequence ID" value="MBT9291671.1"/>
    <property type="molecule type" value="Genomic_DNA"/>
</dbReference>
<evidence type="ECO:0000256" key="5">
    <source>
        <dbReference type="ARBA" id="ARBA00022989"/>
    </source>
</evidence>
<comment type="subcellular location">
    <subcellularLocation>
        <location evidence="1 7">Cell membrane</location>
        <topology evidence="1 7">Multi-pass membrane protein</topology>
    </subcellularLocation>
</comment>
<dbReference type="AlphaFoldDB" id="A0A947D8W8"/>
<comment type="similarity">
    <text evidence="7">Belongs to the binding-protein-dependent transport system permease family.</text>
</comment>
<dbReference type="Gene3D" id="1.10.3720.10">
    <property type="entry name" value="MetI-like"/>
    <property type="match status" value="1"/>
</dbReference>
<dbReference type="SUPFAM" id="SSF161098">
    <property type="entry name" value="MetI-like"/>
    <property type="match status" value="1"/>
</dbReference>
<dbReference type="InterPro" id="IPR035906">
    <property type="entry name" value="MetI-like_sf"/>
</dbReference>
<dbReference type="PANTHER" id="PTHR43744:SF12">
    <property type="entry name" value="ABC TRANSPORTER PERMEASE PROTEIN MG189-RELATED"/>
    <property type="match status" value="1"/>
</dbReference>
<accession>A0A947D8W8</accession>
<evidence type="ECO:0000256" key="7">
    <source>
        <dbReference type="RuleBase" id="RU363032"/>
    </source>
</evidence>
<feature type="transmembrane region" description="Helical" evidence="7">
    <location>
        <begin position="153"/>
        <end position="177"/>
    </location>
</feature>
<dbReference type="GO" id="GO:0005886">
    <property type="term" value="C:plasma membrane"/>
    <property type="evidence" value="ECO:0007669"/>
    <property type="project" value="UniProtKB-SubCell"/>
</dbReference>
<evidence type="ECO:0000313" key="9">
    <source>
        <dbReference type="EMBL" id="MBT9291671.1"/>
    </source>
</evidence>
<dbReference type="Proteomes" id="UP000766595">
    <property type="component" value="Unassembled WGS sequence"/>
</dbReference>
<comment type="caution">
    <text evidence="9">The sequence shown here is derived from an EMBL/GenBank/DDBJ whole genome shotgun (WGS) entry which is preliminary data.</text>
</comment>
<keyword evidence="5 7" id="KW-1133">Transmembrane helix</keyword>
<keyword evidence="6 7" id="KW-0472">Membrane</keyword>
<dbReference type="CDD" id="cd06261">
    <property type="entry name" value="TM_PBP2"/>
    <property type="match status" value="1"/>
</dbReference>
<evidence type="ECO:0000259" key="8">
    <source>
        <dbReference type="PROSITE" id="PS50928"/>
    </source>
</evidence>
<protein>
    <submittedName>
        <fullName evidence="9">Carbohydrate ABC transporter permease</fullName>
    </submittedName>
</protein>
<organism evidence="9 10">
    <name type="scientific">Prosthecodimorpha staleyi</name>
    <dbReference type="NCBI Taxonomy" id="2840188"/>
    <lineage>
        <taxon>Bacteria</taxon>
        <taxon>Pseudomonadati</taxon>
        <taxon>Pseudomonadota</taxon>
        <taxon>Alphaproteobacteria</taxon>
        <taxon>Hyphomicrobiales</taxon>
        <taxon>Ancalomicrobiaceae</taxon>
        <taxon>Prosthecodimorpha</taxon>
    </lineage>
</organism>
<evidence type="ECO:0000313" key="10">
    <source>
        <dbReference type="Proteomes" id="UP000766595"/>
    </source>
</evidence>